<dbReference type="AlphaFoldDB" id="A0A6B8RE27"/>
<organism evidence="2 3">
    <name type="scientific">Paenibacillus psychroresistens</name>
    <dbReference type="NCBI Taxonomy" id="1778678"/>
    <lineage>
        <taxon>Bacteria</taxon>
        <taxon>Bacillati</taxon>
        <taxon>Bacillota</taxon>
        <taxon>Bacilli</taxon>
        <taxon>Bacillales</taxon>
        <taxon>Paenibacillaceae</taxon>
        <taxon>Paenibacillus</taxon>
    </lineage>
</organism>
<reference evidence="3" key="1">
    <citation type="submission" date="2018-11" db="EMBL/GenBank/DDBJ databases">
        <title>Complete genome sequence of Paenibacillus sp. ML311-T8.</title>
        <authorList>
            <person name="Nam Y.-D."/>
            <person name="Kang J."/>
            <person name="Chung W.-H."/>
            <person name="Park Y.S."/>
        </authorList>
    </citation>
    <scope>NUCLEOTIDE SEQUENCE [LARGE SCALE GENOMIC DNA]</scope>
    <source>
        <strain evidence="3">ML311-T8</strain>
    </source>
</reference>
<dbReference type="InterPro" id="IPR041657">
    <property type="entry name" value="HTH_17"/>
</dbReference>
<accession>A0A6B8RE27</accession>
<gene>
    <name evidence="2" type="ORF">EHS13_02130</name>
</gene>
<keyword evidence="2" id="KW-0238">DNA-binding</keyword>
<name>A0A6B8RE27_9BACL</name>
<proteinExistence type="predicted"/>
<dbReference type="EMBL" id="CP034235">
    <property type="protein sequence ID" value="QGQ93785.1"/>
    <property type="molecule type" value="Genomic_DNA"/>
</dbReference>
<sequence>MSKTYSISIKKGGKHMSNNNHLLTIDEARKILRVGKNVMYSKISEGIIPHIKIGKQIRIPEEQLFKWINQ</sequence>
<dbReference type="GO" id="GO:0003677">
    <property type="term" value="F:DNA binding"/>
    <property type="evidence" value="ECO:0007669"/>
    <property type="project" value="UniProtKB-KW"/>
</dbReference>
<dbReference type="InterPro" id="IPR010093">
    <property type="entry name" value="SinI_DNA-bd"/>
</dbReference>
<evidence type="ECO:0000313" key="2">
    <source>
        <dbReference type="EMBL" id="QGQ93785.1"/>
    </source>
</evidence>
<feature type="domain" description="Helix-turn-helix" evidence="1">
    <location>
        <begin position="22"/>
        <end position="70"/>
    </location>
</feature>
<dbReference type="KEGG" id="ppsc:EHS13_02130"/>
<protein>
    <submittedName>
        <fullName evidence="2">DNA-binding protein</fullName>
    </submittedName>
</protein>
<dbReference type="Proteomes" id="UP000426246">
    <property type="component" value="Chromosome"/>
</dbReference>
<evidence type="ECO:0000313" key="3">
    <source>
        <dbReference type="Proteomes" id="UP000426246"/>
    </source>
</evidence>
<dbReference type="Pfam" id="PF12728">
    <property type="entry name" value="HTH_17"/>
    <property type="match status" value="1"/>
</dbReference>
<evidence type="ECO:0000259" key="1">
    <source>
        <dbReference type="Pfam" id="PF12728"/>
    </source>
</evidence>
<keyword evidence="3" id="KW-1185">Reference proteome</keyword>
<dbReference type="NCBIfam" id="TIGR01764">
    <property type="entry name" value="excise"/>
    <property type="match status" value="1"/>
</dbReference>